<reference evidence="2 3" key="1">
    <citation type="submission" date="2021-04" db="EMBL/GenBank/DDBJ databases">
        <authorList>
            <person name="De Guttry C."/>
            <person name="Zahm M."/>
            <person name="Klopp C."/>
            <person name="Cabau C."/>
            <person name="Louis A."/>
            <person name="Berthelot C."/>
            <person name="Parey E."/>
            <person name="Roest Crollius H."/>
            <person name="Montfort J."/>
            <person name="Robinson-Rechavi M."/>
            <person name="Bucao C."/>
            <person name="Bouchez O."/>
            <person name="Gislard M."/>
            <person name="Lluch J."/>
            <person name="Milhes M."/>
            <person name="Lampietro C."/>
            <person name="Lopez Roques C."/>
            <person name="Donnadieu C."/>
            <person name="Braasch I."/>
            <person name="Desvignes T."/>
            <person name="Postlethwait J."/>
            <person name="Bobe J."/>
            <person name="Wedekind C."/>
            <person name="Guiguen Y."/>
        </authorList>
    </citation>
    <scope>NUCLEOTIDE SEQUENCE [LARGE SCALE GENOMIC DNA]</scope>
    <source>
        <strain evidence="2">Cs_M1</strain>
        <tissue evidence="2">Blood</tissue>
    </source>
</reference>
<dbReference type="EMBL" id="JAGTTL010000002">
    <property type="protein sequence ID" value="KAK6326891.1"/>
    <property type="molecule type" value="Genomic_DNA"/>
</dbReference>
<gene>
    <name evidence="2" type="ORF">J4Q44_G00025360</name>
</gene>
<evidence type="ECO:0000313" key="3">
    <source>
        <dbReference type="Proteomes" id="UP001356427"/>
    </source>
</evidence>
<sequence length="92" mass="9991">MASPGEKALLLLFLVHVVSALHPDLMSSMMLNPDPVTPGFPSPPARFQDMAKKLMMRCLQIGHLIPMMMDNPFNNSDALAQPLSSQSGVAED</sequence>
<protein>
    <submittedName>
        <fullName evidence="2">Uncharacterized protein</fullName>
    </submittedName>
</protein>
<evidence type="ECO:0000313" key="2">
    <source>
        <dbReference type="EMBL" id="KAK6326891.1"/>
    </source>
</evidence>
<proteinExistence type="predicted"/>
<dbReference type="AlphaFoldDB" id="A0AAN8MHF6"/>
<keyword evidence="1" id="KW-0732">Signal</keyword>
<evidence type="ECO:0000256" key="1">
    <source>
        <dbReference type="SAM" id="SignalP"/>
    </source>
</evidence>
<keyword evidence="3" id="KW-1185">Reference proteome</keyword>
<accession>A0AAN8MHF6</accession>
<dbReference type="Proteomes" id="UP001356427">
    <property type="component" value="Unassembled WGS sequence"/>
</dbReference>
<comment type="caution">
    <text evidence="2">The sequence shown here is derived from an EMBL/GenBank/DDBJ whole genome shotgun (WGS) entry which is preliminary data.</text>
</comment>
<feature type="signal peptide" evidence="1">
    <location>
        <begin position="1"/>
        <end position="20"/>
    </location>
</feature>
<name>A0AAN8MHF6_9TELE</name>
<feature type="chain" id="PRO_5042925552" evidence="1">
    <location>
        <begin position="21"/>
        <end position="92"/>
    </location>
</feature>
<organism evidence="2 3">
    <name type="scientific">Coregonus suidteri</name>
    <dbReference type="NCBI Taxonomy" id="861788"/>
    <lineage>
        <taxon>Eukaryota</taxon>
        <taxon>Metazoa</taxon>
        <taxon>Chordata</taxon>
        <taxon>Craniata</taxon>
        <taxon>Vertebrata</taxon>
        <taxon>Euteleostomi</taxon>
        <taxon>Actinopterygii</taxon>
        <taxon>Neopterygii</taxon>
        <taxon>Teleostei</taxon>
        <taxon>Protacanthopterygii</taxon>
        <taxon>Salmoniformes</taxon>
        <taxon>Salmonidae</taxon>
        <taxon>Coregoninae</taxon>
        <taxon>Coregonus</taxon>
    </lineage>
</organism>